<dbReference type="OrthoDB" id="177474at2"/>
<dbReference type="AlphaFoldDB" id="A0A2S7U4L9"/>
<reference evidence="7 8" key="1">
    <citation type="submission" date="2016-12" db="EMBL/GenBank/DDBJ databases">
        <title>Study of bacterial adaptation to deep sea.</title>
        <authorList>
            <person name="Song J."/>
            <person name="Yoshizawa S."/>
            <person name="Kogure K."/>
        </authorList>
    </citation>
    <scope>NUCLEOTIDE SEQUENCE [LARGE SCALE GENOMIC DNA]</scope>
    <source>
        <strain evidence="7 8">SAORIC-165</strain>
    </source>
</reference>
<evidence type="ECO:0000313" key="8">
    <source>
        <dbReference type="Proteomes" id="UP000239907"/>
    </source>
</evidence>
<dbReference type="Pfam" id="PF00034">
    <property type="entry name" value="Cytochrom_C"/>
    <property type="match status" value="1"/>
</dbReference>
<feature type="signal peptide" evidence="5">
    <location>
        <begin position="1"/>
        <end position="24"/>
    </location>
</feature>
<evidence type="ECO:0000256" key="5">
    <source>
        <dbReference type="SAM" id="SignalP"/>
    </source>
</evidence>
<dbReference type="InterPro" id="IPR011041">
    <property type="entry name" value="Quinoprot_gluc/sorb_DH_b-prop"/>
</dbReference>
<dbReference type="InterPro" id="IPR011989">
    <property type="entry name" value="ARM-like"/>
</dbReference>
<keyword evidence="1 4" id="KW-0349">Heme</keyword>
<accession>A0A2S7U4L9</accession>
<gene>
    <name evidence="7" type="ORF">BSZ32_16680</name>
</gene>
<protein>
    <recommendedName>
        <fullName evidence="6">Cytochrome c domain-containing protein</fullName>
    </recommendedName>
</protein>
<name>A0A2S7U4L9_9BACT</name>
<dbReference type="Proteomes" id="UP000239907">
    <property type="component" value="Unassembled WGS sequence"/>
</dbReference>
<dbReference type="SUPFAM" id="SSF46626">
    <property type="entry name" value="Cytochrome c"/>
    <property type="match status" value="1"/>
</dbReference>
<dbReference type="InterPro" id="IPR055557">
    <property type="entry name" value="DUF7133"/>
</dbReference>
<dbReference type="Gene3D" id="1.25.10.10">
    <property type="entry name" value="Leucine-rich Repeat Variant"/>
    <property type="match status" value="1"/>
</dbReference>
<feature type="chain" id="PRO_5015429129" description="Cytochrome c domain-containing protein" evidence="5">
    <location>
        <begin position="25"/>
        <end position="832"/>
    </location>
</feature>
<dbReference type="PANTHER" id="PTHR33546:SF1">
    <property type="entry name" value="LARGE, MULTIFUNCTIONAL SECRETED PROTEIN"/>
    <property type="match status" value="1"/>
</dbReference>
<evidence type="ECO:0000256" key="4">
    <source>
        <dbReference type="PROSITE-ProRule" id="PRU00433"/>
    </source>
</evidence>
<keyword evidence="2 4" id="KW-0479">Metal-binding</keyword>
<keyword evidence="3 4" id="KW-0408">Iron</keyword>
<dbReference type="GO" id="GO:0009055">
    <property type="term" value="F:electron transfer activity"/>
    <property type="evidence" value="ECO:0007669"/>
    <property type="project" value="InterPro"/>
</dbReference>
<dbReference type="GO" id="GO:0020037">
    <property type="term" value="F:heme binding"/>
    <property type="evidence" value="ECO:0007669"/>
    <property type="project" value="InterPro"/>
</dbReference>
<evidence type="ECO:0000256" key="3">
    <source>
        <dbReference type="ARBA" id="ARBA00023004"/>
    </source>
</evidence>
<evidence type="ECO:0000313" key="7">
    <source>
        <dbReference type="EMBL" id="PQJ29956.1"/>
    </source>
</evidence>
<dbReference type="GO" id="GO:0046872">
    <property type="term" value="F:metal ion binding"/>
    <property type="evidence" value="ECO:0007669"/>
    <property type="project" value="UniProtKB-KW"/>
</dbReference>
<keyword evidence="5" id="KW-0732">Signal</keyword>
<evidence type="ECO:0000256" key="1">
    <source>
        <dbReference type="ARBA" id="ARBA00022617"/>
    </source>
</evidence>
<dbReference type="PROSITE" id="PS51007">
    <property type="entry name" value="CYTC"/>
    <property type="match status" value="1"/>
</dbReference>
<dbReference type="InterPro" id="IPR011042">
    <property type="entry name" value="6-blade_b-propeller_TolB-like"/>
</dbReference>
<dbReference type="Gene3D" id="1.10.760.10">
    <property type="entry name" value="Cytochrome c-like domain"/>
    <property type="match status" value="1"/>
</dbReference>
<dbReference type="EMBL" id="MQWA01000001">
    <property type="protein sequence ID" value="PQJ29956.1"/>
    <property type="molecule type" value="Genomic_DNA"/>
</dbReference>
<dbReference type="Pfam" id="PF23500">
    <property type="entry name" value="DUF7133"/>
    <property type="match status" value="1"/>
</dbReference>
<organism evidence="7 8">
    <name type="scientific">Rubritalea profundi</name>
    <dbReference type="NCBI Taxonomy" id="1658618"/>
    <lineage>
        <taxon>Bacteria</taxon>
        <taxon>Pseudomonadati</taxon>
        <taxon>Verrucomicrobiota</taxon>
        <taxon>Verrucomicrobiia</taxon>
        <taxon>Verrucomicrobiales</taxon>
        <taxon>Rubritaleaceae</taxon>
        <taxon>Rubritalea</taxon>
    </lineage>
</organism>
<sequence>MNKLSHKKLTSVLAYVASLGLLQANPSDLEFSRFTDNTLTPSPACLAVHANGDVFVGVDLLGSLGKGPDKGSIVKLRDTNNDGKADEHTVFAKLDHPRGIIAMGDKVYALHADYGGEMPMKGMYLSVLEDKDGDGVADGPPKHLIKDVSTIKFNRSRGADHTTNGIRMGIDGWIYIAVGDFGFVDAEGTDGTKITQLGGGILRVRPDGGEMEPYTYGLRNIYDVAIDPFMNIYTRGNTNDGVGWWIRFIDHIQTGDYGYPSHYMYFTNETIPALCDLGKGSGTGALFMDEPSWPTKYNKQPMMVDWGLNHIYIHRLEKDGPTVTQEAENFIKSSQPTDLDVDGSGRMYIAAWQGAGYKGNPNKGYVDRVVPADWKYKPFPELSKLTPTNLVKGIRSASATARLATQQEILKRGALVDPTKVLAIAKDSKAILEVRVAAIFTYTQMTGVKGVDALIELSDDKLMGEFALRAIADRKSVAQKSPLAPFLNGLKSDNQRVQVASLVGLGRIGKAEAANEVVKLAVTKPRNFSIDSLKKDKSTKGPHATPNSKIIVPHIAVQTLRALNGVDASLAAIDSPAQDGAIWALRRMHDTKGVDGLIAKLNSTDDQSLKVKLMDALARLYSKEAPYDGSWWWGTRPDPKGPYYKPITWSASEKIAAAYIAEVTKSDAEHKALYTEIAKNNKAFIPKLNDIAVVAKGPKIPKVGELSIEDVMLAFEKYKPNRANGKKILKTQACISCHSIEKSHSKKGPDLNKIGASMNKLAIAESILKPDATIADNWVDATTKDGTVHNGTLVKKDTTSVIVRNIAGVETKLSASDVVSVKKASSTSWALN</sequence>
<feature type="domain" description="Cytochrome c" evidence="6">
    <location>
        <begin position="720"/>
        <end position="826"/>
    </location>
</feature>
<dbReference type="SUPFAM" id="SSF50952">
    <property type="entry name" value="Soluble quinoprotein glucose dehydrogenase"/>
    <property type="match status" value="1"/>
</dbReference>
<dbReference type="InterPro" id="IPR009056">
    <property type="entry name" value="Cyt_c-like_dom"/>
</dbReference>
<keyword evidence="8" id="KW-1185">Reference proteome</keyword>
<dbReference type="Gene3D" id="2.120.10.30">
    <property type="entry name" value="TolB, C-terminal domain"/>
    <property type="match status" value="1"/>
</dbReference>
<evidence type="ECO:0000259" key="6">
    <source>
        <dbReference type="PROSITE" id="PS51007"/>
    </source>
</evidence>
<proteinExistence type="predicted"/>
<evidence type="ECO:0000256" key="2">
    <source>
        <dbReference type="ARBA" id="ARBA00022723"/>
    </source>
</evidence>
<comment type="caution">
    <text evidence="7">The sequence shown here is derived from an EMBL/GenBank/DDBJ whole genome shotgun (WGS) entry which is preliminary data.</text>
</comment>
<dbReference type="InterPro" id="IPR036909">
    <property type="entry name" value="Cyt_c-like_dom_sf"/>
</dbReference>
<dbReference type="RefSeq" id="WP_105044470.1">
    <property type="nucleotide sequence ID" value="NZ_MQWA01000001.1"/>
</dbReference>
<dbReference type="PANTHER" id="PTHR33546">
    <property type="entry name" value="LARGE, MULTIFUNCTIONAL SECRETED PROTEIN-RELATED"/>
    <property type="match status" value="1"/>
</dbReference>